<dbReference type="OrthoDB" id="796761at2"/>
<reference evidence="1 2" key="1">
    <citation type="journal article" date="2014" name="Genome Announc.">
        <title>Draft Genome Sequence of the Antitrypanosomally Active Sponge-Associated Bacterium Actinokineospora sp. Strain EG49.</title>
        <authorList>
            <person name="Harjes J."/>
            <person name="Ryu T."/>
            <person name="Abdelmohsen U.R."/>
            <person name="Moitinho-Silva L."/>
            <person name="Horn H."/>
            <person name="Ravasi T."/>
            <person name="Hentschel U."/>
        </authorList>
    </citation>
    <scope>NUCLEOTIDE SEQUENCE [LARGE SCALE GENOMIC DNA]</scope>
    <source>
        <strain evidence="1 2">EG49</strain>
    </source>
</reference>
<evidence type="ECO:0000313" key="2">
    <source>
        <dbReference type="Proteomes" id="UP000019277"/>
    </source>
</evidence>
<name>W7J0E2_9PSEU</name>
<accession>W7J0E2</accession>
<dbReference type="eggNOG" id="COG0641">
    <property type="taxonomic scope" value="Bacteria"/>
</dbReference>
<gene>
    <name evidence="1" type="ORF">UO65_5105</name>
</gene>
<protein>
    <submittedName>
        <fullName evidence="1">Transcriptional regulator</fullName>
    </submittedName>
</protein>
<dbReference type="EMBL" id="AYXG01000197">
    <property type="protein sequence ID" value="EWC59564.1"/>
    <property type="molecule type" value="Genomic_DNA"/>
</dbReference>
<evidence type="ECO:0000313" key="1">
    <source>
        <dbReference type="EMBL" id="EWC59564.1"/>
    </source>
</evidence>
<proteinExistence type="predicted"/>
<dbReference type="InterPro" id="IPR026337">
    <property type="entry name" value="AKG_HExxH"/>
</dbReference>
<dbReference type="AlphaFoldDB" id="W7J0E2"/>
<organism evidence="1 2">
    <name type="scientific">Actinokineospora spheciospongiae</name>
    <dbReference type="NCBI Taxonomy" id="909613"/>
    <lineage>
        <taxon>Bacteria</taxon>
        <taxon>Bacillati</taxon>
        <taxon>Actinomycetota</taxon>
        <taxon>Actinomycetes</taxon>
        <taxon>Pseudonocardiales</taxon>
        <taxon>Pseudonocardiaceae</taxon>
        <taxon>Actinokineospora</taxon>
    </lineage>
</organism>
<keyword evidence="2" id="KW-1185">Reference proteome</keyword>
<dbReference type="STRING" id="909613.UO65_5105"/>
<comment type="caution">
    <text evidence="1">The sequence shown here is derived from an EMBL/GenBank/DDBJ whole genome shotgun (WGS) entry which is preliminary data.</text>
</comment>
<dbReference type="RefSeq" id="WP_052021748.1">
    <property type="nucleotide sequence ID" value="NZ_AYXG01000197.1"/>
</dbReference>
<sequence length="391" mass="40353">MTRALPRHTVAPATLDALAAGGGGEAAVRALVAARRSRTLGLLRLSITGDPDATAAFRALGAVRAAAPAAVDRVLDDPLVGAWATARAVRGHGRAADLAWVAAAAAVRAGVPAVLSFPPTRAGVLPSLGTATTAIAGRHRTDTLPWSPFPVLRPGGAAEVVAADWPPDLLPADLGACPPPPRWAGRVAAGWALLARDHPDAAAETAAITTTATALAPPPGSQTSATLADALGCVFLSAGDDPEATAATLTHETQHAKLTAVMDLHPLTAPCADTFYAPWRPDPRPLPGLLHGTYAHLGVTAFWHTRRATGSGPHADREFARWRAAVTATAAVLATAPLTAVGRRFVAGIAAAAARFARVPVPTRAEADAEDLLRAHRARFEHRWGLEHRRG</sequence>
<dbReference type="Proteomes" id="UP000019277">
    <property type="component" value="Unassembled WGS sequence"/>
</dbReference>
<dbReference type="NCBIfam" id="TIGR04267">
    <property type="entry name" value="mod_HExxH"/>
    <property type="match status" value="1"/>
</dbReference>
<dbReference type="PATRIC" id="fig|909613.9.peg.5102"/>